<dbReference type="Proteomes" id="UP000237925">
    <property type="component" value="Chromosome"/>
</dbReference>
<dbReference type="InterPro" id="IPR012434">
    <property type="entry name" value="DUF1631"/>
</dbReference>
<organism evidence="2 3">
    <name type="scientific">Melaminivora suipulveris</name>
    <dbReference type="NCBI Taxonomy" id="2109913"/>
    <lineage>
        <taxon>Bacteria</taxon>
        <taxon>Pseudomonadati</taxon>
        <taxon>Pseudomonadota</taxon>
        <taxon>Betaproteobacteria</taxon>
        <taxon>Burkholderiales</taxon>
        <taxon>Comamonadaceae</taxon>
        <taxon>Melaminivora</taxon>
    </lineage>
</organism>
<proteinExistence type="predicted"/>
<dbReference type="AlphaFoldDB" id="A0A2R3QH24"/>
<reference evidence="2 3" key="1">
    <citation type="submission" date="2018-03" db="EMBL/GenBank/DDBJ databases">
        <title>Genome sequencing of Melaminivora sp.</title>
        <authorList>
            <person name="Kim S.-J."/>
            <person name="Heo J."/>
            <person name="Ahn J.-H."/>
            <person name="Kwon S.-W."/>
        </authorList>
    </citation>
    <scope>NUCLEOTIDE SEQUENCE [LARGE SCALE GENOMIC DNA]</scope>
    <source>
        <strain evidence="2 3">SC2-9</strain>
    </source>
</reference>
<dbReference type="Pfam" id="PF07793">
    <property type="entry name" value="DUF1631"/>
    <property type="match status" value="1"/>
</dbReference>
<feature type="region of interest" description="Disordered" evidence="1">
    <location>
        <begin position="218"/>
        <end position="250"/>
    </location>
</feature>
<evidence type="ECO:0000256" key="1">
    <source>
        <dbReference type="SAM" id="MobiDB-lite"/>
    </source>
</evidence>
<sequence length="841" mass="90502">MDAALHPAAARRLAQAARQQFVEGMGAGLPALVQALESFLSDLMNQTATQREMQLRRDAWMAFQAHKRVWSERAARAWSEALAPSAAPESRRSVLPEGLSLLDDDVVENRISASRMALLVLEQTSTSFDAVRQRTQKLEGAELPASDILRPEGWCLGLVEAWQQAGLKRDDFALIADPLQRELGGLALMQYQELVKFYDARGVSAPSAEDLRARVRRPAAGAGGPGGGTGGAPGVGPHSGPASLSGPLAPVSRPMGVGMHPTMGAAHHAPMSGHPMPGHPMAGRPAGLRAPAGGWATAPAGLAHAQPQPYAFAPTQFVGPGSRAAAFLGGGAYLPTGGSLTGPLMRARQRAQNVMAQLRRLMTQPAVGHDGSHAAPATAALTQALAMQRAQTESQYRGLVVLAREAPPLALAQAASVARERTEELKKKATTPSEKAVIEVVALMFQAILSEERIPPAVRVWFARLQVPVLRVALAEPEFFSTLTHPARQLIDRMGACVLGFNSSSIDGSALEAEIRRIVQMIEQYPETGQRVFAIAHEEFEAFLARFLTGRQTTTARLASVAQQVEQRETLAIQYTIELRSLLAGMPVRDEIREFLFKTWAEVLAVSAVRHGAQHAVTAECKRAAADLVWAASAKPGRADRAQVIQNLPALLQSLRRGLALLGVNGPEQDAQIKVLTDTLADAFLSKTAPIPQEQIDAMARRLANLEEYLSDEALGDMPLSAENIELLLGIDASSIQVIADNGAPVEPDMIAWAQHLAPGAWFTLEHGGSSAQVQYVWHSQRRQLHLFVASGGVSYLLQLRRLAAYLQARLLTPQEEESLTLRATREALTQLDAHPERLLG</sequence>
<keyword evidence="3" id="KW-1185">Reference proteome</keyword>
<dbReference type="EMBL" id="CP027667">
    <property type="protein sequence ID" value="AVO51063.1"/>
    <property type="molecule type" value="Genomic_DNA"/>
</dbReference>
<dbReference type="RefSeq" id="WP_106685452.1">
    <property type="nucleotide sequence ID" value="NZ_CP027667.1"/>
</dbReference>
<evidence type="ECO:0000313" key="2">
    <source>
        <dbReference type="EMBL" id="AVO51063.1"/>
    </source>
</evidence>
<gene>
    <name evidence="2" type="ORF">C6568_10030</name>
</gene>
<evidence type="ECO:0000313" key="3">
    <source>
        <dbReference type="Proteomes" id="UP000237925"/>
    </source>
</evidence>
<dbReference type="OrthoDB" id="6188167at2"/>
<accession>A0A2R3QH24</accession>
<protein>
    <submittedName>
        <fullName evidence="2">DUF1631 domain-containing protein</fullName>
    </submittedName>
</protein>
<feature type="compositionally biased region" description="Gly residues" evidence="1">
    <location>
        <begin position="221"/>
        <end position="234"/>
    </location>
</feature>
<dbReference type="KEGG" id="mela:C6568_10030"/>
<name>A0A2R3QH24_9BURK</name>